<protein>
    <submittedName>
        <fullName evidence="3">Stage II sporulation protein M</fullName>
    </submittedName>
</protein>
<feature type="region of interest" description="Disordered" evidence="1">
    <location>
        <begin position="1"/>
        <end position="70"/>
    </location>
</feature>
<dbReference type="PANTHER" id="PTHR35337:SF1">
    <property type="entry name" value="SLR1478 PROTEIN"/>
    <property type="match status" value="1"/>
</dbReference>
<feature type="transmembrane region" description="Helical" evidence="2">
    <location>
        <begin position="103"/>
        <end position="121"/>
    </location>
</feature>
<name>A0ABD5PJ91_9EURY</name>
<dbReference type="RefSeq" id="WP_250138815.1">
    <property type="nucleotide sequence ID" value="NZ_JALIQP010000001.1"/>
</dbReference>
<feature type="transmembrane region" description="Helical" evidence="2">
    <location>
        <begin position="254"/>
        <end position="270"/>
    </location>
</feature>
<dbReference type="InterPro" id="IPR002798">
    <property type="entry name" value="SpoIIM-like"/>
</dbReference>
<keyword evidence="2" id="KW-0472">Membrane</keyword>
<sequence length="328" mass="34018">MSDRGNELEDESRRPFESGAETRTERPKGRDDRSAAESGDGTESIPIDTPAEPEPGAGSDATSPGPDRGPNAIRNWTVITAALALVSALTAVAIVAIHGAAMPALGATALGVGFAAIAAVSRTTVTDAVGVLADGWAEHRPYVWFATGLFGFGAIVGALLVAAGVDLTELLLEMLLEEFDEEELAGGIELSATFFITNNTPPFLAAIGGALTLGFVTAVIMLFNGVLIGNLVVAIGLETGIGPIIALIVPHGIFELPALFVAAGVGFRLLHRAGQRIAGTRDALFTRAYLVRTGALVVFGWLLLVLAAFVEAYLTVPIAELFFPEQAG</sequence>
<feature type="transmembrane region" description="Helical" evidence="2">
    <location>
        <begin position="290"/>
        <end position="314"/>
    </location>
</feature>
<dbReference type="AlphaFoldDB" id="A0ABD5PJ91"/>
<organism evidence="3 4">
    <name type="scientific">Halosolutus amylolyticus</name>
    <dbReference type="NCBI Taxonomy" id="2932267"/>
    <lineage>
        <taxon>Archaea</taxon>
        <taxon>Methanobacteriati</taxon>
        <taxon>Methanobacteriota</taxon>
        <taxon>Stenosarchaea group</taxon>
        <taxon>Halobacteria</taxon>
        <taxon>Halobacteriales</taxon>
        <taxon>Natrialbaceae</taxon>
        <taxon>Halosolutus</taxon>
    </lineage>
</organism>
<dbReference type="Pfam" id="PF01944">
    <property type="entry name" value="SpoIIM"/>
    <property type="match status" value="1"/>
</dbReference>
<evidence type="ECO:0000313" key="4">
    <source>
        <dbReference type="Proteomes" id="UP001595898"/>
    </source>
</evidence>
<keyword evidence="4" id="KW-1185">Reference proteome</keyword>
<dbReference type="PANTHER" id="PTHR35337">
    <property type="entry name" value="SLR1478 PROTEIN"/>
    <property type="match status" value="1"/>
</dbReference>
<feature type="transmembrane region" description="Helical" evidence="2">
    <location>
        <begin position="142"/>
        <end position="165"/>
    </location>
</feature>
<feature type="transmembrane region" description="Helical" evidence="2">
    <location>
        <begin position="203"/>
        <end position="223"/>
    </location>
</feature>
<evidence type="ECO:0000256" key="2">
    <source>
        <dbReference type="SAM" id="Phobius"/>
    </source>
</evidence>
<feature type="compositionally biased region" description="Basic and acidic residues" evidence="1">
    <location>
        <begin position="1"/>
        <end position="35"/>
    </location>
</feature>
<feature type="transmembrane region" description="Helical" evidence="2">
    <location>
        <begin position="230"/>
        <end position="248"/>
    </location>
</feature>
<comment type="caution">
    <text evidence="3">The sequence shown here is derived from an EMBL/GenBank/DDBJ whole genome shotgun (WGS) entry which is preliminary data.</text>
</comment>
<proteinExistence type="predicted"/>
<evidence type="ECO:0000256" key="1">
    <source>
        <dbReference type="SAM" id="MobiDB-lite"/>
    </source>
</evidence>
<keyword evidence="2" id="KW-1133">Transmembrane helix</keyword>
<dbReference type="EMBL" id="JBHSFA010000002">
    <property type="protein sequence ID" value="MFC4540651.1"/>
    <property type="molecule type" value="Genomic_DNA"/>
</dbReference>
<dbReference type="Proteomes" id="UP001595898">
    <property type="component" value="Unassembled WGS sequence"/>
</dbReference>
<reference evidence="3 4" key="1">
    <citation type="journal article" date="2019" name="Int. J. Syst. Evol. Microbiol.">
        <title>The Global Catalogue of Microorganisms (GCM) 10K type strain sequencing project: providing services to taxonomists for standard genome sequencing and annotation.</title>
        <authorList>
            <consortium name="The Broad Institute Genomics Platform"/>
            <consortium name="The Broad Institute Genome Sequencing Center for Infectious Disease"/>
            <person name="Wu L."/>
            <person name="Ma J."/>
        </authorList>
    </citation>
    <scope>NUCLEOTIDE SEQUENCE [LARGE SCALE GENOMIC DNA]</scope>
    <source>
        <strain evidence="3 4">WLHS5</strain>
    </source>
</reference>
<feature type="transmembrane region" description="Helical" evidence="2">
    <location>
        <begin position="76"/>
        <end position="97"/>
    </location>
</feature>
<gene>
    <name evidence="3" type="ORF">ACFO5R_01760</name>
</gene>
<evidence type="ECO:0000313" key="3">
    <source>
        <dbReference type="EMBL" id="MFC4540651.1"/>
    </source>
</evidence>
<accession>A0ABD5PJ91</accession>
<keyword evidence="2" id="KW-0812">Transmembrane</keyword>